<dbReference type="PANTHER" id="PTHR42852">
    <property type="entry name" value="THIOL:DISULFIDE INTERCHANGE PROTEIN DSBE"/>
    <property type="match status" value="1"/>
</dbReference>
<evidence type="ECO:0000259" key="6">
    <source>
        <dbReference type="PROSITE" id="PS51352"/>
    </source>
</evidence>
<dbReference type="GO" id="GO:0016209">
    <property type="term" value="F:antioxidant activity"/>
    <property type="evidence" value="ECO:0007669"/>
    <property type="project" value="InterPro"/>
</dbReference>
<accession>A0A318IBS0</accession>
<evidence type="ECO:0000256" key="2">
    <source>
        <dbReference type="ARBA" id="ARBA00022748"/>
    </source>
</evidence>
<dbReference type="STRING" id="1122991.GCA_000613445_01508"/>
<feature type="domain" description="Thioredoxin" evidence="6">
    <location>
        <begin position="43"/>
        <end position="182"/>
    </location>
</feature>
<dbReference type="EMBL" id="QJJX01000012">
    <property type="protein sequence ID" value="PXX22291.1"/>
    <property type="molecule type" value="Genomic_DNA"/>
</dbReference>
<dbReference type="PANTHER" id="PTHR42852:SF6">
    <property type="entry name" value="THIOL:DISULFIDE INTERCHANGE PROTEIN DSBE"/>
    <property type="match status" value="1"/>
</dbReference>
<evidence type="ECO:0000313" key="7">
    <source>
        <dbReference type="EMBL" id="PXX22291.1"/>
    </source>
</evidence>
<dbReference type="InterPro" id="IPR036249">
    <property type="entry name" value="Thioredoxin-like_sf"/>
</dbReference>
<feature type="chain" id="PRO_5016414762" evidence="5">
    <location>
        <begin position="27"/>
        <end position="182"/>
    </location>
</feature>
<evidence type="ECO:0000256" key="3">
    <source>
        <dbReference type="ARBA" id="ARBA00023157"/>
    </source>
</evidence>
<evidence type="ECO:0000313" key="8">
    <source>
        <dbReference type="Proteomes" id="UP000248314"/>
    </source>
</evidence>
<dbReference type="AlphaFoldDB" id="A0A318IBS0"/>
<keyword evidence="5" id="KW-0732">Signal</keyword>
<dbReference type="GO" id="GO:0030313">
    <property type="term" value="C:cell envelope"/>
    <property type="evidence" value="ECO:0007669"/>
    <property type="project" value="UniProtKB-SubCell"/>
</dbReference>
<dbReference type="Gene3D" id="3.40.30.10">
    <property type="entry name" value="Glutaredoxin"/>
    <property type="match status" value="1"/>
</dbReference>
<dbReference type="PROSITE" id="PS51352">
    <property type="entry name" value="THIOREDOXIN_2"/>
    <property type="match status" value="1"/>
</dbReference>
<dbReference type="GO" id="GO:0016491">
    <property type="term" value="F:oxidoreductase activity"/>
    <property type="evidence" value="ECO:0007669"/>
    <property type="project" value="InterPro"/>
</dbReference>
<comment type="caution">
    <text evidence="7">The sequence shown here is derived from an EMBL/GenBank/DDBJ whole genome shotgun (WGS) entry which is preliminary data.</text>
</comment>
<dbReference type="Pfam" id="PF00578">
    <property type="entry name" value="AhpC-TSA"/>
    <property type="match status" value="1"/>
</dbReference>
<dbReference type="InterPro" id="IPR013766">
    <property type="entry name" value="Thioredoxin_domain"/>
</dbReference>
<name>A0A318IBS0_9BACT</name>
<reference evidence="7 8" key="1">
    <citation type="submission" date="2018-05" db="EMBL/GenBank/DDBJ databases">
        <title>Genomic Encyclopedia of Type Strains, Phase I: the one thousand microbial genomes (KMG-I) project.</title>
        <authorList>
            <person name="Kyrpides N."/>
        </authorList>
    </citation>
    <scope>NUCLEOTIDE SEQUENCE [LARGE SCALE GENOMIC DNA]</scope>
    <source>
        <strain evidence="7 8">DSM 15611</strain>
    </source>
</reference>
<keyword evidence="4" id="KW-0676">Redox-active center</keyword>
<keyword evidence="2" id="KW-0201">Cytochrome c-type biogenesis</keyword>
<dbReference type="RefSeq" id="WP_025816285.1">
    <property type="nucleotide sequence ID" value="NZ_BAIZ01000022.1"/>
</dbReference>
<dbReference type="InterPro" id="IPR050553">
    <property type="entry name" value="Thioredoxin_ResA/DsbE_sf"/>
</dbReference>
<dbReference type="CDD" id="cd02966">
    <property type="entry name" value="TlpA_like_family"/>
    <property type="match status" value="1"/>
</dbReference>
<dbReference type="GO" id="GO:0017004">
    <property type="term" value="P:cytochrome complex assembly"/>
    <property type="evidence" value="ECO:0007669"/>
    <property type="project" value="UniProtKB-KW"/>
</dbReference>
<proteinExistence type="predicted"/>
<dbReference type="InterPro" id="IPR000866">
    <property type="entry name" value="AhpC/TSA"/>
</dbReference>
<sequence>MNMKYIRRATMALLAAFSMWSYTAKAQQATEMDYDAQYATELVKPGTKAPDFELNSPDGKKVSLSQFKGKYVVLDFWASWCPDCRKDAPNIVAMYNKYKDKGVAFVGVSFDTDVAQWKAAIEKYGMKYAHVSELKKMREANISKAYGVKWIPSMVLVDPQGKVVMGTVLSTKLEKELEKLFK</sequence>
<gene>
    <name evidence="7" type="ORF">EJ73_01281</name>
</gene>
<comment type="subcellular location">
    <subcellularLocation>
        <location evidence="1">Cell envelope</location>
    </subcellularLocation>
</comment>
<organism evidence="7 8">
    <name type="scientific">Hoylesella shahii DSM 15611 = JCM 12083</name>
    <dbReference type="NCBI Taxonomy" id="1122991"/>
    <lineage>
        <taxon>Bacteria</taxon>
        <taxon>Pseudomonadati</taxon>
        <taxon>Bacteroidota</taxon>
        <taxon>Bacteroidia</taxon>
        <taxon>Bacteroidales</taxon>
        <taxon>Prevotellaceae</taxon>
        <taxon>Hoylesella</taxon>
    </lineage>
</organism>
<keyword evidence="8" id="KW-1185">Reference proteome</keyword>
<dbReference type="Proteomes" id="UP000248314">
    <property type="component" value="Unassembled WGS sequence"/>
</dbReference>
<evidence type="ECO:0000256" key="1">
    <source>
        <dbReference type="ARBA" id="ARBA00004196"/>
    </source>
</evidence>
<keyword evidence="3" id="KW-1015">Disulfide bond</keyword>
<feature type="signal peptide" evidence="5">
    <location>
        <begin position="1"/>
        <end position="26"/>
    </location>
</feature>
<evidence type="ECO:0000256" key="4">
    <source>
        <dbReference type="ARBA" id="ARBA00023284"/>
    </source>
</evidence>
<protein>
    <submittedName>
        <fullName evidence="7">Peroxiredoxin</fullName>
    </submittedName>
</protein>
<evidence type="ECO:0000256" key="5">
    <source>
        <dbReference type="SAM" id="SignalP"/>
    </source>
</evidence>
<dbReference type="SUPFAM" id="SSF52833">
    <property type="entry name" value="Thioredoxin-like"/>
    <property type="match status" value="1"/>
</dbReference>